<dbReference type="OrthoDB" id="3669840at2"/>
<comment type="caution">
    <text evidence="2">The sequence shown here is derived from an EMBL/GenBank/DDBJ whole genome shotgun (WGS) entry which is preliminary data.</text>
</comment>
<proteinExistence type="predicted"/>
<feature type="region of interest" description="Disordered" evidence="1">
    <location>
        <begin position="120"/>
        <end position="155"/>
    </location>
</feature>
<organism evidence="2 3">
    <name type="scientific">Micromonospora sicca</name>
    <dbReference type="NCBI Taxonomy" id="2202420"/>
    <lineage>
        <taxon>Bacteria</taxon>
        <taxon>Bacillati</taxon>
        <taxon>Actinomycetota</taxon>
        <taxon>Actinomycetes</taxon>
        <taxon>Micromonosporales</taxon>
        <taxon>Micromonosporaceae</taxon>
        <taxon>Micromonospora</taxon>
    </lineage>
</organism>
<protein>
    <submittedName>
        <fullName evidence="2">Uncharacterized protein</fullName>
    </submittedName>
</protein>
<reference evidence="2 3" key="1">
    <citation type="submission" date="2018-05" db="EMBL/GenBank/DDBJ databases">
        <title>Micromonosporas from Atacama Desert.</title>
        <authorList>
            <person name="Carro L."/>
            <person name="Golinska P."/>
            <person name="Klenk H.-P."/>
            <person name="Goodfellow M."/>
        </authorList>
    </citation>
    <scope>NUCLEOTIDE SEQUENCE [LARGE SCALE GENOMIC DNA]</scope>
    <source>
        <strain evidence="2 3">4G51</strain>
    </source>
</reference>
<sequence>MAQRVADRAESGQLPDEILAVAKRLADLIGGLPTADIAIPGASWTVAEAAAHLAMANELMATIAGGRPATHGDGTKAGLASANAQSLSYDGLTGGGCGRTGSTTSPWSFRCCRRPRRVARPDPALPARARLHRHRRPGGPEPSSDELDCDPASVT</sequence>
<evidence type="ECO:0000256" key="1">
    <source>
        <dbReference type="SAM" id="MobiDB-lite"/>
    </source>
</evidence>
<dbReference type="AlphaFoldDB" id="A0A317DH62"/>
<dbReference type="EMBL" id="QGKS01000253">
    <property type="protein sequence ID" value="PWR13897.1"/>
    <property type="molecule type" value="Genomic_DNA"/>
</dbReference>
<gene>
    <name evidence="2" type="ORF">DKT69_18815</name>
</gene>
<evidence type="ECO:0000313" key="2">
    <source>
        <dbReference type="EMBL" id="PWR13897.1"/>
    </source>
</evidence>
<evidence type="ECO:0000313" key="3">
    <source>
        <dbReference type="Proteomes" id="UP000246050"/>
    </source>
</evidence>
<accession>A0A317DH62</accession>
<dbReference type="Proteomes" id="UP000246050">
    <property type="component" value="Unassembled WGS sequence"/>
</dbReference>
<name>A0A317DH62_9ACTN</name>